<dbReference type="GO" id="GO:0006364">
    <property type="term" value="P:rRNA processing"/>
    <property type="evidence" value="ECO:0007669"/>
    <property type="project" value="UniProtKB-KW"/>
</dbReference>
<protein>
    <submittedName>
        <fullName evidence="7">16S RNA g1207 methylase rsmC</fullName>
    </submittedName>
</protein>
<dbReference type="PANTHER" id="PTHR47816">
    <property type="entry name" value="RIBOSOMAL RNA SMALL SUBUNIT METHYLTRANSFERASE C"/>
    <property type="match status" value="1"/>
</dbReference>
<dbReference type="EMBL" id="GU474938">
    <property type="protein sequence ID" value="ADI20092.1"/>
    <property type="molecule type" value="Genomic_DNA"/>
</dbReference>
<evidence type="ECO:0000313" key="7">
    <source>
        <dbReference type="EMBL" id="ADI20092.1"/>
    </source>
</evidence>
<keyword evidence="5" id="KW-0949">S-adenosyl-L-methionine</keyword>
<dbReference type="InterPro" id="IPR007848">
    <property type="entry name" value="Small_mtfrase_dom"/>
</dbReference>
<dbReference type="PROSITE" id="PS00092">
    <property type="entry name" value="N6_MTASE"/>
    <property type="match status" value="1"/>
</dbReference>
<evidence type="ECO:0000256" key="2">
    <source>
        <dbReference type="ARBA" id="ARBA00022552"/>
    </source>
</evidence>
<keyword evidence="4" id="KW-0808">Transferase</keyword>
<dbReference type="Pfam" id="PF05175">
    <property type="entry name" value="MTS"/>
    <property type="match status" value="1"/>
</dbReference>
<feature type="domain" description="Methyltransferase small" evidence="6">
    <location>
        <begin position="163"/>
        <end position="324"/>
    </location>
</feature>
<organism evidence="7">
    <name type="scientific">uncultured alpha proteobacterium EB080_L06A09</name>
    <dbReference type="NCBI Taxonomy" id="710794"/>
    <lineage>
        <taxon>Bacteria</taxon>
        <taxon>Pseudomonadati</taxon>
        <taxon>Pseudomonadota</taxon>
        <taxon>Alphaproteobacteria</taxon>
        <taxon>environmental samples</taxon>
    </lineage>
</organism>
<dbReference type="PANTHER" id="PTHR47816:SF4">
    <property type="entry name" value="RIBOSOMAL RNA SMALL SUBUNIT METHYLTRANSFERASE C"/>
    <property type="match status" value="1"/>
</dbReference>
<keyword evidence="1" id="KW-0963">Cytoplasm</keyword>
<sequence>MANTNVRLSLALDACSLTIPQPDSLIVNANDTADYSKLGNASCIQWFKPTCDRLIEIGFKTFQDFSSVNNFALVEITRSKPQSLGLIAQAFDTLSKNSILMIDGNKTDGIESHLKTLRKLFNIEGVISKAHGKIFWIKKSTRPQILDQWLKGLEPTKIDHNYSTKAGIFSANHIDKASALLLENLPNHLSGNGADLGAGWGYLSSELLKSNDKIKSICLIEADWNALECAKLNINDKRAEFEWADATQYKKTKYDFIVMNPPFHLTRKAEPDIGKSFIKQANELLLPKGQLWMVANRQLAYETTLDSYFTTVNSITETPQFKVINASRPKKQIFR</sequence>
<dbReference type="InterPro" id="IPR046977">
    <property type="entry name" value="RsmC/RlmG"/>
</dbReference>
<dbReference type="CDD" id="cd02440">
    <property type="entry name" value="AdoMet_MTases"/>
    <property type="match status" value="1"/>
</dbReference>
<evidence type="ECO:0000256" key="5">
    <source>
        <dbReference type="ARBA" id="ARBA00022691"/>
    </source>
</evidence>
<dbReference type="InterPro" id="IPR029063">
    <property type="entry name" value="SAM-dependent_MTases_sf"/>
</dbReference>
<evidence type="ECO:0000259" key="6">
    <source>
        <dbReference type="Pfam" id="PF05175"/>
    </source>
</evidence>
<name>E0Y0A1_9PROT</name>
<proteinExistence type="predicted"/>
<dbReference type="AlphaFoldDB" id="E0Y0A1"/>
<keyword evidence="3 7" id="KW-0489">Methyltransferase</keyword>
<reference evidence="7" key="1">
    <citation type="journal article" date="2011" name="Environ. Microbiol.">
        <title>Time-series analyses of Monterey Bay coastal microbial picoplankton using a 'genome proxy' microarray.</title>
        <authorList>
            <person name="Rich V.I."/>
            <person name="Pham V.D."/>
            <person name="Eppley J."/>
            <person name="Shi Y."/>
            <person name="DeLong E.F."/>
        </authorList>
    </citation>
    <scope>NUCLEOTIDE SEQUENCE</scope>
</reference>
<evidence type="ECO:0000256" key="4">
    <source>
        <dbReference type="ARBA" id="ARBA00022679"/>
    </source>
</evidence>
<keyword evidence="2" id="KW-0698">rRNA processing</keyword>
<evidence type="ECO:0000256" key="1">
    <source>
        <dbReference type="ARBA" id="ARBA00022490"/>
    </source>
</evidence>
<accession>E0Y0A1</accession>
<dbReference type="Gene3D" id="3.40.50.150">
    <property type="entry name" value="Vaccinia Virus protein VP39"/>
    <property type="match status" value="2"/>
</dbReference>
<dbReference type="GO" id="GO:0003676">
    <property type="term" value="F:nucleic acid binding"/>
    <property type="evidence" value="ECO:0007669"/>
    <property type="project" value="InterPro"/>
</dbReference>
<dbReference type="GO" id="GO:0032259">
    <property type="term" value="P:methylation"/>
    <property type="evidence" value="ECO:0007669"/>
    <property type="project" value="UniProtKB-KW"/>
</dbReference>
<dbReference type="InterPro" id="IPR002052">
    <property type="entry name" value="DNA_methylase_N6_adenine_CS"/>
</dbReference>
<evidence type="ECO:0000256" key="3">
    <source>
        <dbReference type="ARBA" id="ARBA00022603"/>
    </source>
</evidence>
<dbReference type="GO" id="GO:0008757">
    <property type="term" value="F:S-adenosylmethionine-dependent methyltransferase activity"/>
    <property type="evidence" value="ECO:0007669"/>
    <property type="project" value="InterPro"/>
</dbReference>
<dbReference type="SUPFAM" id="SSF53335">
    <property type="entry name" value="S-adenosyl-L-methionine-dependent methyltransferases"/>
    <property type="match status" value="1"/>
</dbReference>
<dbReference type="GO" id="GO:0008170">
    <property type="term" value="F:N-methyltransferase activity"/>
    <property type="evidence" value="ECO:0007669"/>
    <property type="project" value="UniProtKB-ARBA"/>
</dbReference>